<dbReference type="EMBL" id="NOXU01000023">
    <property type="protein sequence ID" value="OYQ36198.1"/>
    <property type="molecule type" value="Genomic_DNA"/>
</dbReference>
<organism evidence="2 3">
    <name type="scientific">Niveispirillum lacus</name>
    <dbReference type="NCBI Taxonomy" id="1981099"/>
    <lineage>
        <taxon>Bacteria</taxon>
        <taxon>Pseudomonadati</taxon>
        <taxon>Pseudomonadota</taxon>
        <taxon>Alphaproteobacteria</taxon>
        <taxon>Rhodospirillales</taxon>
        <taxon>Azospirillaceae</taxon>
        <taxon>Niveispirillum</taxon>
    </lineage>
</organism>
<dbReference type="Proteomes" id="UP000216998">
    <property type="component" value="Unassembled WGS sequence"/>
</dbReference>
<gene>
    <name evidence="2" type="ORF">CHU95_05255</name>
</gene>
<protein>
    <recommendedName>
        <fullName evidence="4">Baseplate protein J-like domain-containing protein</fullName>
    </recommendedName>
</protein>
<accession>A0A255Z3Z5</accession>
<evidence type="ECO:0008006" key="4">
    <source>
        <dbReference type="Google" id="ProtNLM"/>
    </source>
</evidence>
<reference evidence="2 3" key="1">
    <citation type="submission" date="2017-07" db="EMBL/GenBank/DDBJ databases">
        <title>Niveispirillum cyanobacteriorum sp. nov., isolated from cyanobacterial aggregates in a eutrophic lake.</title>
        <authorList>
            <person name="Cai H."/>
        </authorList>
    </citation>
    <scope>NUCLEOTIDE SEQUENCE [LARGE SCALE GENOMIC DNA]</scope>
    <source>
        <strain evidence="3">TH1-14</strain>
    </source>
</reference>
<evidence type="ECO:0000313" key="3">
    <source>
        <dbReference type="Proteomes" id="UP000216998"/>
    </source>
</evidence>
<evidence type="ECO:0000256" key="1">
    <source>
        <dbReference type="SAM" id="MobiDB-lite"/>
    </source>
</evidence>
<name>A0A255Z3Z5_9PROT</name>
<feature type="compositionally biased region" description="Pro residues" evidence="1">
    <location>
        <begin position="700"/>
        <end position="711"/>
    </location>
</feature>
<proteinExistence type="predicted"/>
<comment type="caution">
    <text evidence="2">The sequence shown here is derived from an EMBL/GenBank/DDBJ whole genome shotgun (WGS) entry which is preliminary data.</text>
</comment>
<feature type="region of interest" description="Disordered" evidence="1">
    <location>
        <begin position="691"/>
        <end position="711"/>
    </location>
</feature>
<keyword evidence="3" id="KW-1185">Reference proteome</keyword>
<dbReference type="AlphaFoldDB" id="A0A255Z3Z5"/>
<evidence type="ECO:0000313" key="2">
    <source>
        <dbReference type="EMBL" id="OYQ36198.1"/>
    </source>
</evidence>
<sequence length="1156" mass="124782">MPDLAALDPASAPLDSRTARDRLAFVARFSRLIRFYTINNVEQGTWQPFMLKDAAILLATIAATDYRELNAQYQALTAPPHGAAPPRPAQIKAVLRLLRHMVSTLAHWLTWLEQQPEDFQLRCFLAREVKNTVAPGLARVRTLHQALALHNWIEPPDSAWYAALGPAWQVLGQDDPTQCLTDGHSDRALEQSMAALRHIYLEILDVLIQTVDAAAHQYADVATQKTPHPDTALLRVFVDLMAHQQRALNDIGPRHLDFYYRNVLHVEPRAAQPDEVVVLAVPSPDQPIQIIPAGTGFAAGKDADGKPLFFTNPETTIINQGRLAAGFSLKSDQGQAGFKPGIHATRLADLSAIQHDASGHPIDQYLFASPDPRPQGLGFSIASPLLLMESGVRSIVLTLEMNGTDTTPPATWDSGWRSWMTTGKGWFEAGAYAFPPHFSPSTAGSPGQLVLEWMLPAEAPALQVPAKAVDGQDSLWPQLKVALPPLASAHPWPRISAINLEIKVRDVSNLTLWSSQAPLSTAAPYPLGPVPQTGSRFLLGSREIFAKPVDRLSLTLDWTAMPADLGSWYQEYNAWQAALRPELPPIRNDTIRGSWHWREPDGWKAATATPPPGSQPGTLFQGNGRSVFTFQLPDQRPLPWLATQPALADPSTALGGYLAFTLDQPQQAFGHQIYPQVLIWASQQQAQALIQSAQGKTGGPSPPGTPNPPFTPGVKAATAEYSARCRLVPGADAGAIDLPCPMEWRHYGPWHTWLAWRSGGPVPRHAPLAPGLVETGLTLVPRIAGEGCLLLAVADLPVPCTLRLFAAVTDDGDETGFAAWRYGPAGWMPADVWHDGTAGLSASGILELSLPDPLGALPLLPALAHCAWLALTPKTGWRSLSVALLAPQAVRLVRRDVAADAAVLPPIAPGTISKAPNPTLASVRQPLASHGGRGAEITTGYTGANNFHRRVALRLTHKARALTARDYVLLAHEFMPDLFHTELLPSDGPSPGQVRLGVVPRIANAGVTGAYRPRISPGARTSLAAQLQACAADTTTVSVHNLQTSEVALSASLVVSHDALAAWPSLRQSWNLALRLYLSPWINSDQPRYDLRLGLGKADILRRIAAFPGVFAIEDLGITLTAPDGTRVDFQGDHLVAPPGQIWVSANEHHLTVAAG</sequence>